<dbReference type="AlphaFoldDB" id="A0A426D8U0"/>
<gene>
    <name evidence="1" type="ORF">D1831_04660</name>
</gene>
<dbReference type="EMBL" id="QWZQ01000011">
    <property type="protein sequence ID" value="RRK10976.1"/>
    <property type="molecule type" value="Genomic_DNA"/>
</dbReference>
<organism evidence="1 2">
    <name type="scientific">Lactiplantibacillus garii</name>
    <dbReference type="NCBI Taxonomy" id="2306423"/>
    <lineage>
        <taxon>Bacteria</taxon>
        <taxon>Bacillati</taxon>
        <taxon>Bacillota</taxon>
        <taxon>Bacilli</taxon>
        <taxon>Lactobacillales</taxon>
        <taxon>Lactobacillaceae</taxon>
        <taxon>Lactiplantibacillus</taxon>
    </lineage>
</organism>
<comment type="caution">
    <text evidence="1">The sequence shown here is derived from an EMBL/GenBank/DDBJ whole genome shotgun (WGS) entry which is preliminary data.</text>
</comment>
<protein>
    <submittedName>
        <fullName evidence="1">Uncharacterized protein</fullName>
    </submittedName>
</protein>
<proteinExistence type="predicted"/>
<name>A0A426D8U0_9LACO</name>
<accession>A0A426D8U0</accession>
<sequence>MQRNDLKWLLALLLGVSTATIGVTAGAKTLSLKKILKRDPQISEAQIAAKAAKVKDVNGGVKYPETEFKVLTHGRRNVIYGNVDLTSPERLKETTLRSKRSVRMTLKNGRHVTYRYVYGGQSAHFTNGWVSATHLSGTVRHATPFTEQAKDICYAPTRLRVKPAKIKVYTSRLLTHFKTVRHLSVVTSNESTEFYWTAGSSNDVQDGGAKRYRYRYVYNRRAGVKGWVLASQLRGKINYPTTKTKRVKMPRVSNQLSVQKKTYRYRLLQTSHKRYPQPAHQPVYLIADAMPAKTYEQRWMRSIRSKLNRMGYLLKNDPKRLLGRERLSKAHMVTLYGEYAALYDGYVQMKDSNGRANQRYLFTVLNRVEHRLHVAKGAAK</sequence>
<evidence type="ECO:0000313" key="2">
    <source>
        <dbReference type="Proteomes" id="UP000283633"/>
    </source>
</evidence>
<reference evidence="1 2" key="1">
    <citation type="submission" date="2018-08" db="EMBL/GenBank/DDBJ databases">
        <title>Genome Lactobacillus garii FI11369.</title>
        <authorList>
            <person name="Diaz M."/>
            <person name="Narbad A."/>
        </authorList>
    </citation>
    <scope>NUCLEOTIDE SEQUENCE [LARGE SCALE GENOMIC DNA]</scope>
    <source>
        <strain evidence="1 2">FI11369</strain>
    </source>
</reference>
<keyword evidence="2" id="KW-1185">Reference proteome</keyword>
<evidence type="ECO:0000313" key="1">
    <source>
        <dbReference type="EMBL" id="RRK10976.1"/>
    </source>
</evidence>
<dbReference type="Proteomes" id="UP000283633">
    <property type="component" value="Unassembled WGS sequence"/>
</dbReference>
<dbReference type="RefSeq" id="WP_125071762.1">
    <property type="nucleotide sequence ID" value="NZ_QWZQ01000011.1"/>
</dbReference>